<comment type="caution">
    <text evidence="1">The sequence shown here is derived from an EMBL/GenBank/DDBJ whole genome shotgun (WGS) entry which is preliminary data.</text>
</comment>
<dbReference type="OrthoDB" id="7432683at2"/>
<dbReference type="EMBL" id="VATY01000001">
    <property type="protein sequence ID" value="TMM58149.1"/>
    <property type="molecule type" value="Genomic_DNA"/>
</dbReference>
<proteinExistence type="predicted"/>
<evidence type="ECO:0008006" key="3">
    <source>
        <dbReference type="Google" id="ProtNLM"/>
    </source>
</evidence>
<dbReference type="Gene3D" id="2.60.40.1120">
    <property type="entry name" value="Carboxypeptidase-like, regulatory domain"/>
    <property type="match status" value="1"/>
</dbReference>
<keyword evidence="2" id="KW-1185">Reference proteome</keyword>
<evidence type="ECO:0000313" key="1">
    <source>
        <dbReference type="EMBL" id="TMM58149.1"/>
    </source>
</evidence>
<evidence type="ECO:0000313" key="2">
    <source>
        <dbReference type="Proteomes" id="UP000310314"/>
    </source>
</evidence>
<gene>
    <name evidence="1" type="ORF">FEE95_01600</name>
</gene>
<name>A0A5S3PT24_9FLAO</name>
<dbReference type="Pfam" id="PF13715">
    <property type="entry name" value="CarbopepD_reg_2"/>
    <property type="match status" value="1"/>
</dbReference>
<dbReference type="SUPFAM" id="SSF49464">
    <property type="entry name" value="Carboxypeptidase regulatory domain-like"/>
    <property type="match status" value="1"/>
</dbReference>
<dbReference type="InterPro" id="IPR008969">
    <property type="entry name" value="CarboxyPept-like_regulatory"/>
</dbReference>
<dbReference type="Proteomes" id="UP000310314">
    <property type="component" value="Unassembled WGS sequence"/>
</dbReference>
<dbReference type="RefSeq" id="WP_138656081.1">
    <property type="nucleotide sequence ID" value="NZ_VATY01000001.1"/>
</dbReference>
<reference evidence="1 2" key="1">
    <citation type="submission" date="2019-05" db="EMBL/GenBank/DDBJ databases">
        <authorList>
            <person name="Zhang J.-Y."/>
            <person name="Feg X."/>
            <person name="Du Z.-J."/>
        </authorList>
    </citation>
    <scope>NUCLEOTIDE SEQUENCE [LARGE SCALE GENOMIC DNA]</scope>
    <source>
        <strain evidence="1 2">RZ26</strain>
    </source>
</reference>
<dbReference type="AlphaFoldDB" id="A0A5S3PT24"/>
<sequence>MKNAIRISVEKPCPEKFENFSPTSDGGFCDSCQKEVIDFTTMTSEDILTHFSTNSGKTCGRFKPSQLKKYEPMMTSKSNNSFLSRGLAIMSFSLLSLCAVSNLQAQEVASINAPTQTELSVLGRTVVMGDIAIEQYTVKGTVVDEENLPLAGVNVVLKGTRMGVVTDLDGKFEFPRALDIDDVLIFSYIGYNPKEYTVVADTFANENIKITFDLSDISLMGAVEVEGVYRSKQNIFKKFIGLFK</sequence>
<accession>A0A5S3PT24</accession>
<organism evidence="1 2">
    <name type="scientific">Maribacter algarum</name>
    <name type="common">ex Zhang et al. 2020</name>
    <dbReference type="NCBI Taxonomy" id="2578118"/>
    <lineage>
        <taxon>Bacteria</taxon>
        <taxon>Pseudomonadati</taxon>
        <taxon>Bacteroidota</taxon>
        <taxon>Flavobacteriia</taxon>
        <taxon>Flavobacteriales</taxon>
        <taxon>Flavobacteriaceae</taxon>
        <taxon>Maribacter</taxon>
    </lineage>
</organism>
<protein>
    <recommendedName>
        <fullName evidence="3">CarboxypepD_reg-like domain-containing protein</fullName>
    </recommendedName>
</protein>